<dbReference type="PANTHER" id="PTHR43280">
    <property type="entry name" value="ARAC-FAMILY TRANSCRIPTIONAL REGULATOR"/>
    <property type="match status" value="1"/>
</dbReference>
<keyword evidence="7" id="KW-1185">Reference proteome</keyword>
<comment type="caution">
    <text evidence="6">The sequence shown here is derived from an EMBL/GenBank/DDBJ whole genome shotgun (WGS) entry which is preliminary data.</text>
</comment>
<feature type="transmembrane region" description="Helical" evidence="4">
    <location>
        <begin position="161"/>
        <end position="182"/>
    </location>
</feature>
<keyword evidence="4" id="KW-0812">Transmembrane</keyword>
<feature type="transmembrane region" description="Helical" evidence="4">
    <location>
        <begin position="97"/>
        <end position="116"/>
    </location>
</feature>
<dbReference type="PANTHER" id="PTHR43280:SF29">
    <property type="entry name" value="ARAC-FAMILY TRANSCRIPTIONAL REGULATOR"/>
    <property type="match status" value="1"/>
</dbReference>
<keyword evidence="4" id="KW-1133">Transmembrane helix</keyword>
<dbReference type="PIRSF" id="PIRSF031684">
    <property type="entry name" value="Txn_reg_031684_prd"/>
    <property type="match status" value="1"/>
</dbReference>
<accession>A0ABS6IEW9</accession>
<name>A0ABS6IEW9_9HYPH</name>
<dbReference type="InterPro" id="IPR018062">
    <property type="entry name" value="HTH_AraC-typ_CS"/>
</dbReference>
<keyword evidence="4" id="KW-0472">Membrane</keyword>
<evidence type="ECO:0000313" key="6">
    <source>
        <dbReference type="EMBL" id="MBU8873142.1"/>
    </source>
</evidence>
<evidence type="ECO:0000259" key="5">
    <source>
        <dbReference type="PROSITE" id="PS01124"/>
    </source>
</evidence>
<evidence type="ECO:0000256" key="2">
    <source>
        <dbReference type="ARBA" id="ARBA00023125"/>
    </source>
</evidence>
<dbReference type="Pfam" id="PF12833">
    <property type="entry name" value="HTH_18"/>
    <property type="match status" value="1"/>
</dbReference>
<keyword evidence="1" id="KW-0805">Transcription regulation</keyword>
<sequence>MGGPGILVTLDIALRGAGIALLLIVAAATLRQARGRPAAWLGALLAVGAAAYAVCSSPGPHDPPVWFAPVLMLCTGNAAIFWLFAQAMFDDSFRLRPWHALVWMGLVVWPLAHLLGAGFTSHWLVGVLVRGAVILLALLALAQTVRDWGSDLVEGRRRLRLFILIAVALHIAATVTAELVIGTDQVPMSLHLLNSGALVAIAAIIAMLLLQADLDSVLGPTPVGPAADAVSPTLQPARPPLGTVAPEDEPADPALLATLDRLMAVDRLYRQEGLTIGVLAGRLGLPEYRLRRAINRGLGYRNFNEYLNRHRLADAKQALADPGQAEVPILTIALDSGFQSLGPFNRAFKADTGMTPTEYRKAAEGRNGA</sequence>
<dbReference type="Proteomes" id="UP000727907">
    <property type="component" value="Unassembled WGS sequence"/>
</dbReference>
<feature type="transmembrane region" description="Helical" evidence="4">
    <location>
        <begin position="122"/>
        <end position="141"/>
    </location>
</feature>
<dbReference type="SMART" id="SM00342">
    <property type="entry name" value="HTH_ARAC"/>
    <property type="match status" value="1"/>
</dbReference>
<protein>
    <submittedName>
        <fullName evidence="6">AraC family transcriptional regulator</fullName>
    </submittedName>
</protein>
<evidence type="ECO:0000313" key="7">
    <source>
        <dbReference type="Proteomes" id="UP000727907"/>
    </source>
</evidence>
<proteinExistence type="predicted"/>
<evidence type="ECO:0000256" key="1">
    <source>
        <dbReference type="ARBA" id="ARBA00023015"/>
    </source>
</evidence>
<feature type="transmembrane region" description="Helical" evidence="4">
    <location>
        <begin position="66"/>
        <end position="85"/>
    </location>
</feature>
<gene>
    <name evidence="6" type="ORF">KQ910_05175</name>
</gene>
<dbReference type="InterPro" id="IPR016981">
    <property type="entry name" value="Tscrpt_reg_031684_prd"/>
</dbReference>
<feature type="transmembrane region" description="Helical" evidence="4">
    <location>
        <begin position="12"/>
        <end position="30"/>
    </location>
</feature>
<dbReference type="InterPro" id="IPR018060">
    <property type="entry name" value="HTH_AraC"/>
</dbReference>
<reference evidence="6 7" key="1">
    <citation type="submission" date="2021-06" db="EMBL/GenBank/DDBJ databases">
        <authorList>
            <person name="Lee D.H."/>
        </authorList>
    </citation>
    <scope>NUCLEOTIDE SEQUENCE [LARGE SCALE GENOMIC DNA]</scope>
    <source>
        <strain evidence="6 7">MMS21-HV4-11</strain>
    </source>
</reference>
<feature type="domain" description="HTH araC/xylS-type" evidence="5">
    <location>
        <begin position="260"/>
        <end position="362"/>
    </location>
</feature>
<keyword evidence="3" id="KW-0804">Transcription</keyword>
<organism evidence="6 7">
    <name type="scientific">Reyranella humidisoli</name>
    <dbReference type="NCBI Taxonomy" id="2849149"/>
    <lineage>
        <taxon>Bacteria</taxon>
        <taxon>Pseudomonadati</taxon>
        <taxon>Pseudomonadota</taxon>
        <taxon>Alphaproteobacteria</taxon>
        <taxon>Hyphomicrobiales</taxon>
        <taxon>Reyranellaceae</taxon>
        <taxon>Reyranella</taxon>
    </lineage>
</organism>
<evidence type="ECO:0000256" key="4">
    <source>
        <dbReference type="SAM" id="Phobius"/>
    </source>
</evidence>
<dbReference type="EMBL" id="JAHOPB010000001">
    <property type="protein sequence ID" value="MBU8873142.1"/>
    <property type="molecule type" value="Genomic_DNA"/>
</dbReference>
<evidence type="ECO:0000256" key="3">
    <source>
        <dbReference type="ARBA" id="ARBA00023163"/>
    </source>
</evidence>
<feature type="transmembrane region" description="Helical" evidence="4">
    <location>
        <begin position="37"/>
        <end position="54"/>
    </location>
</feature>
<dbReference type="PROSITE" id="PS00041">
    <property type="entry name" value="HTH_ARAC_FAMILY_1"/>
    <property type="match status" value="1"/>
</dbReference>
<dbReference type="PROSITE" id="PS01124">
    <property type="entry name" value="HTH_ARAC_FAMILY_2"/>
    <property type="match status" value="1"/>
</dbReference>
<keyword evidence="2" id="KW-0238">DNA-binding</keyword>
<feature type="transmembrane region" description="Helical" evidence="4">
    <location>
        <begin position="188"/>
        <end position="210"/>
    </location>
</feature>